<dbReference type="eggNOG" id="COG2172">
    <property type="taxonomic scope" value="Bacteria"/>
</dbReference>
<name>C0ZUP2_RHOE4</name>
<dbReference type="KEGG" id="rer:RER_15790"/>
<feature type="compositionally biased region" description="Basic and acidic residues" evidence="1">
    <location>
        <begin position="1"/>
        <end position="13"/>
    </location>
</feature>
<evidence type="ECO:0000313" key="2">
    <source>
        <dbReference type="EMBL" id="BAH32287.1"/>
    </source>
</evidence>
<dbReference type="AlphaFoldDB" id="C0ZUP2"/>
<sequence>MFGGHCEGRDGYRSRHQTSPRPLVRRSGELMAHLSALEPDQDQTQPVVELRIQATLDQLSILRALAATVAIQENFDLDAIADIKLAMDEICTHLIVRAAPDSVLVCRFVFTPPQLHVSVSTTTTEYEDSTQRSFGWHILTELTDSISLDQEENLGGVGYITTMKFTKALSGRL</sequence>
<evidence type="ECO:0000256" key="1">
    <source>
        <dbReference type="SAM" id="MobiDB-lite"/>
    </source>
</evidence>
<dbReference type="EMBL" id="AP008957">
    <property type="protein sequence ID" value="BAH32287.1"/>
    <property type="molecule type" value="Genomic_DNA"/>
</dbReference>
<proteinExistence type="predicted"/>
<reference evidence="3" key="1">
    <citation type="submission" date="2005-03" db="EMBL/GenBank/DDBJ databases">
        <title>Comparison of the complete genome sequences of Rhodococcus erythropolis PR4 and Rhodococcus opacus B4.</title>
        <authorList>
            <person name="Takarada H."/>
            <person name="Sekine M."/>
            <person name="Hosoyama A."/>
            <person name="Yamada R."/>
            <person name="Fujisawa T."/>
            <person name="Omata S."/>
            <person name="Shimizu A."/>
            <person name="Tsukatani N."/>
            <person name="Tanikawa S."/>
            <person name="Fujita N."/>
            <person name="Harayama S."/>
        </authorList>
    </citation>
    <scope>NUCLEOTIDE SEQUENCE [LARGE SCALE GENOMIC DNA]</scope>
    <source>
        <strain evidence="3">PR4 / NBRC 100887</strain>
    </source>
</reference>
<organism evidence="2 3">
    <name type="scientific">Rhodococcus erythropolis (strain PR4 / NBRC 100887)</name>
    <dbReference type="NCBI Taxonomy" id="234621"/>
    <lineage>
        <taxon>Bacteria</taxon>
        <taxon>Bacillati</taxon>
        <taxon>Actinomycetota</taxon>
        <taxon>Actinomycetes</taxon>
        <taxon>Mycobacteriales</taxon>
        <taxon>Nocardiaceae</taxon>
        <taxon>Rhodococcus</taxon>
        <taxon>Rhodococcus erythropolis group</taxon>
    </lineage>
</organism>
<accession>C0ZUP2</accession>
<protein>
    <submittedName>
        <fullName evidence="2">Anti-sigma factor</fullName>
    </submittedName>
</protein>
<dbReference type="InterPro" id="IPR036890">
    <property type="entry name" value="HATPase_C_sf"/>
</dbReference>
<evidence type="ECO:0000313" key="3">
    <source>
        <dbReference type="Proteomes" id="UP000002204"/>
    </source>
</evidence>
<dbReference type="Proteomes" id="UP000002204">
    <property type="component" value="Chromosome"/>
</dbReference>
<dbReference type="Gene3D" id="3.30.565.10">
    <property type="entry name" value="Histidine kinase-like ATPase, C-terminal domain"/>
    <property type="match status" value="1"/>
</dbReference>
<gene>
    <name evidence="2" type="ordered locus">RER_15790</name>
</gene>
<reference evidence="2 3" key="2">
    <citation type="journal article" date="2006" name="Environ. Microbiol.">
        <title>Sequence analysis of three plasmids harboured in Rhodococcus erythropolis strain PR4.</title>
        <authorList>
            <person name="Sekine M."/>
            <person name="Tanikawa S."/>
            <person name="Omata S."/>
            <person name="Saito M."/>
            <person name="Fujisawa T."/>
            <person name="Tsukatani N."/>
            <person name="Tajima T."/>
            <person name="Sekigawa T."/>
            <person name="Kosugi H."/>
            <person name="Matsuo Y."/>
            <person name="Nishiko R."/>
            <person name="Imamura K."/>
            <person name="Ito M."/>
            <person name="Narita H."/>
            <person name="Tago S."/>
            <person name="Fujita N."/>
            <person name="Harayama S."/>
        </authorList>
    </citation>
    <scope>NUCLEOTIDE SEQUENCE [LARGE SCALE GENOMIC DNA]</scope>
    <source>
        <strain evidence="3">PR4 / NBRC 100887</strain>
    </source>
</reference>
<feature type="region of interest" description="Disordered" evidence="1">
    <location>
        <begin position="1"/>
        <end position="23"/>
    </location>
</feature>
<dbReference type="HOGENOM" id="CLU_116681_1_0_11"/>